<name>A0ABN1KZ12_CLOSU</name>
<feature type="transmembrane region" description="Helical" evidence="1">
    <location>
        <begin position="5"/>
        <end position="22"/>
    </location>
</feature>
<reference evidence="2 3" key="1">
    <citation type="journal article" date="2019" name="Int. J. Syst. Evol. Microbiol.">
        <title>The Global Catalogue of Microorganisms (GCM) 10K type strain sequencing project: providing services to taxonomists for standard genome sequencing and annotation.</title>
        <authorList>
            <consortium name="The Broad Institute Genomics Platform"/>
            <consortium name="The Broad Institute Genome Sequencing Center for Infectious Disease"/>
            <person name="Wu L."/>
            <person name="Ma J."/>
        </authorList>
    </citation>
    <scope>NUCLEOTIDE SEQUENCE [LARGE SCALE GENOMIC DNA]</scope>
    <source>
        <strain evidence="2 3">JCM 1417</strain>
    </source>
</reference>
<keyword evidence="1" id="KW-0812">Transmembrane</keyword>
<protein>
    <recommendedName>
        <fullName evidence="4">Lipopolysaccharide assembly protein A domain-containing protein</fullName>
    </recommendedName>
</protein>
<dbReference type="RefSeq" id="WP_343828127.1">
    <property type="nucleotide sequence ID" value="NZ_BAAACI010000011.1"/>
</dbReference>
<accession>A0ABN1KZ12</accession>
<evidence type="ECO:0000313" key="2">
    <source>
        <dbReference type="EMBL" id="GAA0779443.1"/>
    </source>
</evidence>
<keyword evidence="1" id="KW-0472">Membrane</keyword>
<dbReference type="EMBL" id="BAAACI010000011">
    <property type="protein sequence ID" value="GAA0779443.1"/>
    <property type="molecule type" value="Genomic_DNA"/>
</dbReference>
<feature type="transmembrane region" description="Helical" evidence="1">
    <location>
        <begin position="42"/>
        <end position="64"/>
    </location>
</feature>
<evidence type="ECO:0000256" key="1">
    <source>
        <dbReference type="SAM" id="Phobius"/>
    </source>
</evidence>
<proteinExistence type="predicted"/>
<dbReference type="Proteomes" id="UP001501047">
    <property type="component" value="Unassembled WGS sequence"/>
</dbReference>
<organism evidence="2 3">
    <name type="scientific">Clostridium subterminale</name>
    <dbReference type="NCBI Taxonomy" id="1550"/>
    <lineage>
        <taxon>Bacteria</taxon>
        <taxon>Bacillati</taxon>
        <taxon>Bacillota</taxon>
        <taxon>Clostridia</taxon>
        <taxon>Eubacteriales</taxon>
        <taxon>Clostridiaceae</taxon>
        <taxon>Clostridium</taxon>
    </lineage>
</organism>
<evidence type="ECO:0000313" key="3">
    <source>
        <dbReference type="Proteomes" id="UP001501047"/>
    </source>
</evidence>
<sequence length="95" mass="10950">MIIRLLIVAVLIIILLILIINIDAFRNLALSIFKSKENASQYLQFIGAFLGVTITIIGTVLIQLRSEYIKEKKEKENNLKELIRIKEYLCFQLKG</sequence>
<comment type="caution">
    <text evidence="2">The sequence shown here is derived from an EMBL/GenBank/DDBJ whole genome shotgun (WGS) entry which is preliminary data.</text>
</comment>
<keyword evidence="3" id="KW-1185">Reference proteome</keyword>
<evidence type="ECO:0008006" key="4">
    <source>
        <dbReference type="Google" id="ProtNLM"/>
    </source>
</evidence>
<keyword evidence="1" id="KW-1133">Transmembrane helix</keyword>
<gene>
    <name evidence="2" type="ORF">GCM10008908_38090</name>
</gene>